<protein>
    <submittedName>
        <fullName evidence="1">Uncharacterized protein</fullName>
    </submittedName>
</protein>
<reference evidence="1 2" key="1">
    <citation type="submission" date="2019-03" db="EMBL/GenBank/DDBJ databases">
        <title>Genomic Encyclopedia of Type Strains, Phase IV (KMG-IV): sequencing the most valuable type-strain genomes for metagenomic binning, comparative biology and taxonomic classification.</title>
        <authorList>
            <person name="Goeker M."/>
        </authorList>
    </citation>
    <scope>NUCLEOTIDE SEQUENCE [LARGE SCALE GENOMIC DNA]</scope>
    <source>
        <strain evidence="1 2">DSM 24455</strain>
    </source>
</reference>
<evidence type="ECO:0000313" key="1">
    <source>
        <dbReference type="EMBL" id="TDT51988.1"/>
    </source>
</evidence>
<name>A0A4R7KBR6_9CLOT</name>
<evidence type="ECO:0000313" key="2">
    <source>
        <dbReference type="Proteomes" id="UP000295325"/>
    </source>
</evidence>
<accession>A0A4R7KBR6</accession>
<dbReference type="EMBL" id="SOAZ01000015">
    <property type="protein sequence ID" value="TDT51988.1"/>
    <property type="molecule type" value="Genomic_DNA"/>
</dbReference>
<dbReference type="AlphaFoldDB" id="A0A4R7KBR6"/>
<gene>
    <name evidence="1" type="ORF">EDD71_11519</name>
</gene>
<organism evidence="1 2">
    <name type="scientific">Fonticella tunisiensis</name>
    <dbReference type="NCBI Taxonomy" id="1096341"/>
    <lineage>
        <taxon>Bacteria</taxon>
        <taxon>Bacillati</taxon>
        <taxon>Bacillota</taxon>
        <taxon>Clostridia</taxon>
        <taxon>Eubacteriales</taxon>
        <taxon>Clostridiaceae</taxon>
        <taxon>Fonticella</taxon>
    </lineage>
</organism>
<keyword evidence="2" id="KW-1185">Reference proteome</keyword>
<dbReference type="RefSeq" id="WP_133628516.1">
    <property type="nucleotide sequence ID" value="NZ_SOAZ01000015.1"/>
</dbReference>
<dbReference type="Proteomes" id="UP000295325">
    <property type="component" value="Unassembled WGS sequence"/>
</dbReference>
<comment type="caution">
    <text evidence="1">The sequence shown here is derived from an EMBL/GenBank/DDBJ whole genome shotgun (WGS) entry which is preliminary data.</text>
</comment>
<sequence>MADGRITLTGFEVLYLASIMELPQFIGINNNLGMFSNDEIEEGLMAAGASLKNRGFVVERDGEYFVTEYISQVIKSMGMPERALIINENGKLGLTLKSMLLCEDAITVIAGDPFKNVYEFCLASSEDEEKIKAVLLRDILENSETSFEASYTNNGDVDYMEKLVGSLKEDLNRQGIEFGEVEEIASIEYLTEEGVKSYIVIKTQNHSWAVREYMDVYTVRPFSMELVK</sequence>
<proteinExistence type="predicted"/>